<feature type="transmembrane region" description="Helical" evidence="3">
    <location>
        <begin position="644"/>
        <end position="669"/>
    </location>
</feature>
<evidence type="ECO:0000313" key="5">
    <source>
        <dbReference type="Proteomes" id="UP001652442"/>
    </source>
</evidence>
<evidence type="ECO:0000256" key="3">
    <source>
        <dbReference type="SAM" id="Phobius"/>
    </source>
</evidence>
<dbReference type="InterPro" id="IPR027463">
    <property type="entry name" value="AcrB_DN_DC_subdom"/>
</dbReference>
<keyword evidence="1" id="KW-0175">Coiled coil</keyword>
<proteinExistence type="predicted"/>
<evidence type="ECO:0000256" key="2">
    <source>
        <dbReference type="SAM" id="MobiDB-lite"/>
    </source>
</evidence>
<feature type="transmembrane region" description="Helical" evidence="3">
    <location>
        <begin position="721"/>
        <end position="748"/>
    </location>
</feature>
<feature type="transmembrane region" description="Helical" evidence="3">
    <location>
        <begin position="592"/>
        <end position="611"/>
    </location>
</feature>
<feature type="transmembrane region" description="Helical" evidence="3">
    <location>
        <begin position="689"/>
        <end position="709"/>
    </location>
</feature>
<feature type="transmembrane region" description="Helical" evidence="3">
    <location>
        <begin position="1219"/>
        <end position="1238"/>
    </location>
</feature>
<dbReference type="SUPFAM" id="SSF82714">
    <property type="entry name" value="Multidrug efflux transporter AcrB TolC docking domain, DN and DC subdomains"/>
    <property type="match status" value="1"/>
</dbReference>
<name>A0ABT2TM49_9FIRM</name>
<dbReference type="Proteomes" id="UP001652442">
    <property type="component" value="Unassembled WGS sequence"/>
</dbReference>
<dbReference type="Gene3D" id="3.30.70.1440">
    <property type="entry name" value="Multidrug efflux transporter AcrB pore domain"/>
    <property type="match status" value="1"/>
</dbReference>
<accession>A0ABT2TM49</accession>
<dbReference type="EMBL" id="JAOQJQ010000006">
    <property type="protein sequence ID" value="MCU6763273.1"/>
    <property type="molecule type" value="Genomic_DNA"/>
</dbReference>
<dbReference type="SUPFAM" id="SSF82866">
    <property type="entry name" value="Multidrug efflux transporter AcrB transmembrane domain"/>
    <property type="match status" value="2"/>
</dbReference>
<reference evidence="4 5" key="1">
    <citation type="journal article" date="2021" name="ISME Commun">
        <title>Automated analysis of genomic sequences facilitates high-throughput and comprehensive description of bacteria.</title>
        <authorList>
            <person name="Hitch T.C.A."/>
        </authorList>
    </citation>
    <scope>NUCLEOTIDE SEQUENCE [LARGE SCALE GENOMIC DNA]</scope>
    <source>
        <strain evidence="4 5">Sanger_109</strain>
    </source>
</reference>
<dbReference type="Pfam" id="PF00873">
    <property type="entry name" value="ACR_tran"/>
    <property type="match status" value="2"/>
</dbReference>
<feature type="transmembrane region" description="Helical" evidence="3">
    <location>
        <begin position="1147"/>
        <end position="1167"/>
    </location>
</feature>
<sequence>MSKFSVKRPFTIFVAVVVFLMLGAVSFTKMTTDLLPEFNIPYVVVMTTYPGASPDKIESTVTRPLESGLGTLNGVQNVTSTSSENYSMVMLEFEEDTNMDSAMVKLSSALDLVTLPEGAGTPMTMEVSADMMATMYVSVDYDKKDIYDLTDFVDETVVPRLERQNGVASVDETGAVSKTVEIRLDEKKIDALNDKLAAQVNKKLAETKEQLDEAQSQLDAAKSKMSDSKDQLKKQQDDTSDQLASASKAVDQALAAQASYEAQLNSLKASQKALETEKDAYEKAGVKENYQKINETFAGMQQAAGLYGIPADTLPSDVKDALEHPEKLETLQALMKQMGQEDAVKELTEDNLKQIDTIVNTRMGQIDTALANLEIEIKTAQAVLDGVNEQVQQASDSYNQLEKGKISAAAGFGSADAQLASGETALSDSEKELQDGIDAYEKARDQALKSANLDQVCSLDTLSQLIYAQNFAMPAGYIYEGDTQYLLKVGDEYNSADEMKDTVLCNIDGIGDVRLSDVAAVTWIDNSGSAYAKVNGNQAVLLSVYKASTAGTSDVSDRCNDAFEELEKEYDGLHITNLMDQGDYIDMIVQSVLSNLIYGAILAIIVLAVFLKSVKPTIVVAFSIPISVLVAVVLMYFSGVTLNIISLSGLALGVGMLVDNSIVVIENIYRLRGKGIPSARAAVMGAKQVAGAITSSTLTTICVFLPIIFTGGLVRQLFVDLALTIAYSLVASLLVALTLVPAMSSTLLRNTQEKQHKLFDRVMVFYEKVLRFCLRRKAVPLLIAAALLAGCVYQIKNTGLILLPDMGGNQMSVTMEAKPELSDEETFKLADDAMKQMQEIDGVETVGMMSGSSDVSGASAASLMGSGGTHNLTVYILLDEEAAKDNSQIAHRLETVMAGLDLEDYSVSTSNMDMSAMLGDGMAVNIYGEDTDELLKIGDDVMAMLKDIKGFDKISNGQEEGDQTLVISIDKDKAMRQGLTVAQIYSELTEALTTEKDATSLTVDQEQYNVKIVDETDKLTVDKLMDYEFEVEKTDAQGNKETETHKLKEFATSSKGQGLASVTRENQRTYLTITAETLDGYNTTLLSRQLQEKLDQYQAPDGYDVEIGGESSSIQDAMGDIILMLFMAVALIYLIMVAQFQSLLSPFIVLFTIPLAFTGGLLALYITRQEISLVAMMGFLMLAGVVVNNGIVFVDYTNQLRLAGMSRQEALVRTGISRMRPILMTALTTILAMSIMAVSKDAASVMSKGMAITVIGGLLYATLMTLFIVPVLYDLLFRKELKKVDIGDEKLLEEDELTIDEM</sequence>
<feature type="transmembrane region" description="Helical" evidence="3">
    <location>
        <begin position="1250"/>
        <end position="1273"/>
    </location>
</feature>
<dbReference type="PANTHER" id="PTHR32063:SF0">
    <property type="entry name" value="SWARMING MOTILITY PROTEIN SWRC"/>
    <property type="match status" value="1"/>
</dbReference>
<feature type="compositionally biased region" description="Basic and acidic residues" evidence="2">
    <location>
        <begin position="221"/>
        <end position="237"/>
    </location>
</feature>
<keyword evidence="3" id="KW-1133">Transmembrane helix</keyword>
<organism evidence="4 5">
    <name type="scientific">Brotonthovivens ammoniilytica</name>
    <dbReference type="NCBI Taxonomy" id="2981725"/>
    <lineage>
        <taxon>Bacteria</taxon>
        <taxon>Bacillati</taxon>
        <taxon>Bacillota</taxon>
        <taxon>Clostridia</taxon>
        <taxon>Lachnospirales</taxon>
        <taxon>Lachnospiraceae</taxon>
        <taxon>Brotonthovivens</taxon>
    </lineage>
</organism>
<comment type="caution">
    <text evidence="4">The sequence shown here is derived from an EMBL/GenBank/DDBJ whole genome shotgun (WGS) entry which is preliminary data.</text>
</comment>
<feature type="coiled-coil region" evidence="1">
    <location>
        <begin position="370"/>
        <end position="446"/>
    </location>
</feature>
<keyword evidence="3" id="KW-0472">Membrane</keyword>
<dbReference type="PRINTS" id="PR00702">
    <property type="entry name" value="ACRIFLAVINRP"/>
</dbReference>
<protein>
    <submittedName>
        <fullName evidence="4">Efflux RND transporter permease subunit</fullName>
    </submittedName>
</protein>
<keyword evidence="3" id="KW-0812">Transmembrane</keyword>
<keyword evidence="5" id="KW-1185">Reference proteome</keyword>
<evidence type="ECO:0000256" key="1">
    <source>
        <dbReference type="SAM" id="Coils"/>
    </source>
</evidence>
<feature type="transmembrane region" description="Helical" evidence="3">
    <location>
        <begin position="618"/>
        <end position="638"/>
    </location>
</feature>
<dbReference type="Gene3D" id="1.20.1640.10">
    <property type="entry name" value="Multidrug efflux transporter AcrB transmembrane domain"/>
    <property type="match status" value="2"/>
</dbReference>
<dbReference type="Gene3D" id="3.30.2090.10">
    <property type="entry name" value="Multidrug efflux transporter AcrB TolC docking domain, DN and DC subdomains"/>
    <property type="match status" value="2"/>
</dbReference>
<dbReference type="Gene3D" id="3.30.70.1320">
    <property type="entry name" value="Multidrug efflux transporter AcrB pore domain like"/>
    <property type="match status" value="1"/>
</dbReference>
<gene>
    <name evidence="4" type="ORF">OCV88_13220</name>
</gene>
<dbReference type="InterPro" id="IPR001036">
    <property type="entry name" value="Acrflvin-R"/>
</dbReference>
<dbReference type="PANTHER" id="PTHR32063">
    <property type="match status" value="1"/>
</dbReference>
<feature type="transmembrane region" description="Helical" evidence="3">
    <location>
        <begin position="778"/>
        <end position="795"/>
    </location>
</feature>
<dbReference type="RefSeq" id="WP_158425919.1">
    <property type="nucleotide sequence ID" value="NZ_JAOQJQ010000006.1"/>
</dbReference>
<feature type="transmembrane region" description="Helical" evidence="3">
    <location>
        <begin position="1173"/>
        <end position="1198"/>
    </location>
</feature>
<evidence type="ECO:0000313" key="4">
    <source>
        <dbReference type="EMBL" id="MCU6763273.1"/>
    </source>
</evidence>
<feature type="transmembrane region" description="Helical" evidence="3">
    <location>
        <begin position="1121"/>
        <end position="1140"/>
    </location>
</feature>
<feature type="region of interest" description="Disordered" evidence="2">
    <location>
        <begin position="214"/>
        <end position="245"/>
    </location>
</feature>
<dbReference type="SUPFAM" id="SSF82693">
    <property type="entry name" value="Multidrug efflux transporter AcrB pore domain, PN1, PN2, PC1 and PC2 subdomains"/>
    <property type="match status" value="2"/>
</dbReference>
<dbReference type="Gene3D" id="3.30.70.1430">
    <property type="entry name" value="Multidrug efflux transporter AcrB pore domain"/>
    <property type="match status" value="2"/>
</dbReference>